<comment type="caution">
    <text evidence="5">The sequence shown here is derived from an EMBL/GenBank/DDBJ whole genome shotgun (WGS) entry which is preliminary data.</text>
</comment>
<dbReference type="PANTHER" id="PTHR33050:SF7">
    <property type="entry name" value="RIBONUCLEASE H"/>
    <property type="match status" value="1"/>
</dbReference>
<dbReference type="Proteomes" id="UP000438429">
    <property type="component" value="Unassembled WGS sequence"/>
</dbReference>
<evidence type="ECO:0000313" key="6">
    <source>
        <dbReference type="Proteomes" id="UP000438429"/>
    </source>
</evidence>
<evidence type="ECO:0000256" key="3">
    <source>
        <dbReference type="SAM" id="MobiDB-lite"/>
    </source>
</evidence>
<dbReference type="Pfam" id="PF00078">
    <property type="entry name" value="RVT_1"/>
    <property type="match status" value="1"/>
</dbReference>
<feature type="compositionally biased region" description="Pro residues" evidence="3">
    <location>
        <begin position="153"/>
        <end position="162"/>
    </location>
</feature>
<dbReference type="InterPro" id="IPR043502">
    <property type="entry name" value="DNA/RNA_pol_sf"/>
</dbReference>
<dbReference type="InterPro" id="IPR037191">
    <property type="entry name" value="VPS9_dom_sf"/>
</dbReference>
<evidence type="ECO:0000256" key="2">
    <source>
        <dbReference type="ARBA" id="ARBA00012180"/>
    </source>
</evidence>
<feature type="compositionally biased region" description="Basic and acidic residues" evidence="3">
    <location>
        <begin position="773"/>
        <end position="809"/>
    </location>
</feature>
<comment type="similarity">
    <text evidence="1">Belongs to the beta type-B retroviral polymerase family. HERV class-II K(HML-2) pol subfamily.</text>
</comment>
<feature type="compositionally biased region" description="Basic and acidic residues" evidence="3">
    <location>
        <begin position="830"/>
        <end position="859"/>
    </location>
</feature>
<dbReference type="Gene3D" id="3.10.10.10">
    <property type="entry name" value="HIV Type 1 Reverse Transcriptase, subunit A, domain 1"/>
    <property type="match status" value="1"/>
</dbReference>
<proteinExistence type="inferred from homology"/>
<feature type="region of interest" description="Disordered" evidence="3">
    <location>
        <begin position="115"/>
        <end position="189"/>
    </location>
</feature>
<sequence>MTSPGYLRPRVPACFSSGARLRGNLWGETHHRRQDDPPNIRDQVTLRPVDWTHQCSARITAWQQLIHLNAWLQLSSPIPDNVKKELMDGPISRDGLFGSQFYNILEQMQRSLEEAEKFRKHMSSQHGVRAQRLSGHWRDHRDQRHRQRRPPAASRPPAPPASLPSQPAFHAGRTAPRRGLTNRRAAGTSAEKCDFLGSSGAGKSGVLLPLFPGSEKDGLVETNSGPVTVQQVHGGETLPHVDDKTGVGMRASGGLVHFHRPERSIFARRSRKHRKFLRFSFQGIQYQYNRLPFSYSLAPRTFPKCVESDLQPLRRAGMRVLFYLDDLLLLARSREEAPPQTRELVTHLSNLGFAINWKKSSPLPSQNVVYLGVELNSAAMRAYLSQQRIETLMRFLHRVTPHSVVAALSVMQLLGLMSAGHVVVPLGLPHMRRLQRWFIRLRVDPVRQRRRMVSIPPSTAQMFEEDRRLWTLRENMTTSGECNCLHIDMFTQTCKQSLWSSELGSKPSRDTISGRGPSSASAFWVRAFIPPPPGYHVLPQKCCGECSRFMHLIVEGLLELQEDKQQAFLVHSTEDKSITLSVRLPNDQGAMLVHNLMVKRHKTYFWTSKLNQQTNNQDLVLDQNSLYLYVNPVTVEESPKKDLTHSFISKLDIITNQNISSSLQNGEAPTEGWPKMTMPNQEIKYKRPPPRPPSLGSGSVMGLLFSSPPSPHPLSSVTSAAVRKEEGRGGGGEQEERKSMSTSPSPSRPPVPLHSRVAPPLLPAPLRRTSSRKSTDREVGEGKEREKGQNPARKAEKKGGGDRGEEKSGSKPGLLGEGVEKENSNQNQEEEVKKDREKREKENEKEEKEMKMDKEDKQKSGSQCPSIVKKPSRPVPPPRRKMCSPDAPVSPNQAGGGLANQSAGMRVPLPLPAQRPDVSLYSPQGGAVVVTDPDSCSTSSTEEEGELNQEQEQTQNRPTESPSPKAAIRRTPTTIMLDRARYRLSSVITGLISHDRRLTQRIVVMARDPLSYFGNLVKEHRAFTLETMSNHSSSTELLQEIRQMMTQLKSYLLQSAELQAMLEPQHQYVQDKLEAALCKSVLKPLREPIYQCLEKLQNNNNGLKQLTQNQASAMEKISIKLNNLHLEYSPQKKIELLLKACKIIYDSMSVSSPGSYYLTTTYGALEHIKTFDQQRSATRQLSREVQDSIHRWERRRTLNQERMAQGSVRDFLTVCCPEIGTNPRTLGVLPTTNIEQLTEQCGARFEQDSYTLSVYMEGVQRPLASTELALSVKNSCQPGAYCFVYHPVNQPSKQPGQSCPSDLPPAPPADSFFAADQITVEPEAVEESLISL</sequence>
<feature type="region of interest" description="Disordered" evidence="3">
    <location>
        <begin position="681"/>
        <end position="968"/>
    </location>
</feature>
<name>A0A6A4THQ9_SCOMX</name>
<evidence type="ECO:0000259" key="4">
    <source>
        <dbReference type="SMART" id="SM00167"/>
    </source>
</evidence>
<dbReference type="InterPro" id="IPR043128">
    <property type="entry name" value="Rev_trsase/Diguanyl_cyclase"/>
</dbReference>
<dbReference type="SUPFAM" id="SSF56672">
    <property type="entry name" value="DNA/RNA polymerases"/>
    <property type="match status" value="1"/>
</dbReference>
<organism evidence="5 6">
    <name type="scientific">Scophthalmus maximus</name>
    <name type="common">Turbot</name>
    <name type="synonym">Psetta maxima</name>
    <dbReference type="NCBI Taxonomy" id="52904"/>
    <lineage>
        <taxon>Eukaryota</taxon>
        <taxon>Metazoa</taxon>
        <taxon>Chordata</taxon>
        <taxon>Craniata</taxon>
        <taxon>Vertebrata</taxon>
        <taxon>Euteleostomi</taxon>
        <taxon>Actinopterygii</taxon>
        <taxon>Neopterygii</taxon>
        <taxon>Teleostei</taxon>
        <taxon>Neoteleostei</taxon>
        <taxon>Acanthomorphata</taxon>
        <taxon>Carangaria</taxon>
        <taxon>Pleuronectiformes</taxon>
        <taxon>Pleuronectoidei</taxon>
        <taxon>Scophthalmidae</taxon>
        <taxon>Scophthalmus</taxon>
    </lineage>
</organism>
<protein>
    <recommendedName>
        <fullName evidence="2">ribonuclease H</fullName>
        <ecNumber evidence="2">3.1.26.4</ecNumber>
    </recommendedName>
</protein>
<dbReference type="SMART" id="SM00167">
    <property type="entry name" value="VPS9"/>
    <property type="match status" value="1"/>
</dbReference>
<dbReference type="Gene3D" id="3.30.70.270">
    <property type="match status" value="1"/>
</dbReference>
<evidence type="ECO:0000256" key="1">
    <source>
        <dbReference type="ARBA" id="ARBA00010879"/>
    </source>
</evidence>
<dbReference type="SUPFAM" id="SSF109993">
    <property type="entry name" value="VPS9 domain"/>
    <property type="match status" value="1"/>
</dbReference>
<feature type="domain" description="VPS9" evidence="4">
    <location>
        <begin position="1114"/>
        <end position="1187"/>
    </location>
</feature>
<evidence type="ECO:0000313" key="5">
    <source>
        <dbReference type="EMBL" id="KAF0044785.1"/>
    </source>
</evidence>
<dbReference type="InterPro" id="IPR000477">
    <property type="entry name" value="RT_dom"/>
</dbReference>
<dbReference type="PANTHER" id="PTHR33050">
    <property type="entry name" value="REVERSE TRANSCRIPTASE DOMAIN-CONTAINING PROTEIN"/>
    <property type="match status" value="1"/>
</dbReference>
<dbReference type="EMBL" id="VEVO01000003">
    <property type="protein sequence ID" value="KAF0044785.1"/>
    <property type="molecule type" value="Genomic_DNA"/>
</dbReference>
<feature type="compositionally biased region" description="Basic and acidic residues" evidence="3">
    <location>
        <begin position="722"/>
        <end position="739"/>
    </location>
</feature>
<dbReference type="InterPro" id="IPR052055">
    <property type="entry name" value="Hepadnavirus_pol/RT"/>
</dbReference>
<dbReference type="EC" id="3.1.26.4" evidence="2"/>
<gene>
    <name evidence="5" type="ORF">F2P81_003943</name>
</gene>
<dbReference type="Pfam" id="PF23268">
    <property type="entry name" value="RIN1"/>
    <property type="match status" value="1"/>
</dbReference>
<accession>A0A6A4THQ9</accession>
<reference evidence="5 6" key="1">
    <citation type="submission" date="2019-06" db="EMBL/GenBank/DDBJ databases">
        <title>Draft genomes of female and male turbot (Scophthalmus maximus).</title>
        <authorList>
            <person name="Xu H."/>
            <person name="Xu X.-W."/>
            <person name="Shao C."/>
            <person name="Chen S."/>
        </authorList>
    </citation>
    <scope>NUCLEOTIDE SEQUENCE [LARGE SCALE GENOMIC DNA]</scope>
    <source>
        <strain evidence="5">Ysfricsl-2016a</strain>
        <tissue evidence="5">Blood</tissue>
    </source>
</reference>
<dbReference type="GO" id="GO:0004523">
    <property type="term" value="F:RNA-DNA hybrid ribonuclease activity"/>
    <property type="evidence" value="ECO:0007669"/>
    <property type="project" value="UniProtKB-EC"/>
</dbReference>
<dbReference type="InterPro" id="IPR003123">
    <property type="entry name" value="VPS9"/>
</dbReference>